<comment type="caution">
    <text evidence="1">The sequence shown here is derived from an EMBL/GenBank/DDBJ whole genome shotgun (WGS) entry which is preliminary data.</text>
</comment>
<organism evidence="1 2">
    <name type="scientific">Plesiocystis pacifica SIR-1</name>
    <dbReference type="NCBI Taxonomy" id="391625"/>
    <lineage>
        <taxon>Bacteria</taxon>
        <taxon>Pseudomonadati</taxon>
        <taxon>Myxococcota</taxon>
        <taxon>Polyangia</taxon>
        <taxon>Nannocystales</taxon>
        <taxon>Nannocystaceae</taxon>
        <taxon>Plesiocystis</taxon>
    </lineage>
</organism>
<dbReference type="AlphaFoldDB" id="A6G682"/>
<sequence length="81" mass="8686">MEHGALEHPAHAHGLLDLALLVELGHVALDEVLELLAQGLDLRVAAVEDLARGGVVDEREQEVLEGDVFVSASPRVFDRGV</sequence>
<evidence type="ECO:0000313" key="1">
    <source>
        <dbReference type="EMBL" id="EDM78684.1"/>
    </source>
</evidence>
<dbReference type="EMBL" id="ABCS01000028">
    <property type="protein sequence ID" value="EDM78684.1"/>
    <property type="molecule type" value="Genomic_DNA"/>
</dbReference>
<name>A6G682_9BACT</name>
<reference evidence="1 2" key="1">
    <citation type="submission" date="2007-06" db="EMBL/GenBank/DDBJ databases">
        <authorList>
            <person name="Shimkets L."/>
            <person name="Ferriera S."/>
            <person name="Johnson J."/>
            <person name="Kravitz S."/>
            <person name="Beeson K."/>
            <person name="Sutton G."/>
            <person name="Rogers Y.-H."/>
            <person name="Friedman R."/>
            <person name="Frazier M."/>
            <person name="Venter J.C."/>
        </authorList>
    </citation>
    <scope>NUCLEOTIDE SEQUENCE [LARGE SCALE GENOMIC DNA]</scope>
    <source>
        <strain evidence="1 2">SIR-1</strain>
    </source>
</reference>
<keyword evidence="2" id="KW-1185">Reference proteome</keyword>
<protein>
    <submittedName>
        <fullName evidence="1">Uncharacterized protein</fullName>
    </submittedName>
</protein>
<proteinExistence type="predicted"/>
<dbReference type="Proteomes" id="UP000005801">
    <property type="component" value="Unassembled WGS sequence"/>
</dbReference>
<gene>
    <name evidence="1" type="ORF">PPSIR1_29573</name>
</gene>
<accession>A6G682</accession>
<evidence type="ECO:0000313" key="2">
    <source>
        <dbReference type="Proteomes" id="UP000005801"/>
    </source>
</evidence>